<accession>A0ABD0VQ21</accession>
<evidence type="ECO:0000313" key="2">
    <source>
        <dbReference type="EMBL" id="KAL0927105.1"/>
    </source>
</evidence>
<dbReference type="AlphaFoldDB" id="A0ABD0VQ21"/>
<keyword evidence="3" id="KW-1185">Reference proteome</keyword>
<evidence type="ECO:0000256" key="1">
    <source>
        <dbReference type="SAM" id="MobiDB-lite"/>
    </source>
</evidence>
<gene>
    <name evidence="2" type="ORF">M5K25_001262</name>
</gene>
<dbReference type="Proteomes" id="UP001552299">
    <property type="component" value="Unassembled WGS sequence"/>
</dbReference>
<name>A0ABD0VQ21_DENTH</name>
<comment type="caution">
    <text evidence="2">The sequence shown here is derived from an EMBL/GenBank/DDBJ whole genome shotgun (WGS) entry which is preliminary data.</text>
</comment>
<proteinExistence type="predicted"/>
<organism evidence="2 3">
    <name type="scientific">Dendrobium thyrsiflorum</name>
    <name type="common">Pinecone-like raceme dendrobium</name>
    <name type="synonym">Orchid</name>
    <dbReference type="NCBI Taxonomy" id="117978"/>
    <lineage>
        <taxon>Eukaryota</taxon>
        <taxon>Viridiplantae</taxon>
        <taxon>Streptophyta</taxon>
        <taxon>Embryophyta</taxon>
        <taxon>Tracheophyta</taxon>
        <taxon>Spermatophyta</taxon>
        <taxon>Magnoliopsida</taxon>
        <taxon>Liliopsida</taxon>
        <taxon>Asparagales</taxon>
        <taxon>Orchidaceae</taxon>
        <taxon>Epidendroideae</taxon>
        <taxon>Malaxideae</taxon>
        <taxon>Dendrobiinae</taxon>
        <taxon>Dendrobium</taxon>
    </lineage>
</organism>
<dbReference type="EMBL" id="JANQDX010000002">
    <property type="protein sequence ID" value="KAL0927105.1"/>
    <property type="molecule type" value="Genomic_DNA"/>
</dbReference>
<sequence length="131" mass="14250">MKYYNTILTEAINQTLTASRARRSDDEPPVDATHMEAMAAFGQKPNRFARFKLGQADRAIRTGIAQVQTGRVDSCAGQIPDCSLESFGRVGPGARVTEDPVDDVVESDRAESGGEEDAHDHDDGRITVLTK</sequence>
<feature type="region of interest" description="Disordered" evidence="1">
    <location>
        <begin position="86"/>
        <end position="131"/>
    </location>
</feature>
<evidence type="ECO:0000313" key="3">
    <source>
        <dbReference type="Proteomes" id="UP001552299"/>
    </source>
</evidence>
<feature type="compositionally biased region" description="Basic and acidic residues" evidence="1">
    <location>
        <begin position="106"/>
        <end position="125"/>
    </location>
</feature>
<protein>
    <submittedName>
        <fullName evidence="2">Uncharacterized protein</fullName>
    </submittedName>
</protein>
<reference evidence="2 3" key="1">
    <citation type="journal article" date="2024" name="Plant Biotechnol. J.">
        <title>Dendrobium thyrsiflorum genome and its molecular insights into genes involved in important horticultural traits.</title>
        <authorList>
            <person name="Chen B."/>
            <person name="Wang J.Y."/>
            <person name="Zheng P.J."/>
            <person name="Li K.L."/>
            <person name="Liang Y.M."/>
            <person name="Chen X.F."/>
            <person name="Zhang C."/>
            <person name="Zhao X."/>
            <person name="He X."/>
            <person name="Zhang G.Q."/>
            <person name="Liu Z.J."/>
            <person name="Xu Q."/>
        </authorList>
    </citation>
    <scope>NUCLEOTIDE SEQUENCE [LARGE SCALE GENOMIC DNA]</scope>
    <source>
        <strain evidence="2">GZMU011</strain>
    </source>
</reference>